<evidence type="ECO:0000256" key="3">
    <source>
        <dbReference type="ARBA" id="ARBA00023163"/>
    </source>
</evidence>
<dbReference type="AlphaFoldDB" id="A0A2T0T4K0"/>
<dbReference type="OrthoDB" id="4641396at2"/>
<dbReference type="GO" id="GO:0003700">
    <property type="term" value="F:DNA-binding transcription factor activity"/>
    <property type="evidence" value="ECO:0007669"/>
    <property type="project" value="TreeGrafter"/>
</dbReference>
<dbReference type="PROSITE" id="PS50977">
    <property type="entry name" value="HTH_TETR_2"/>
    <property type="match status" value="1"/>
</dbReference>
<feature type="DNA-binding region" description="H-T-H motif" evidence="4">
    <location>
        <begin position="26"/>
        <end position="45"/>
    </location>
</feature>
<dbReference type="GO" id="GO:0000976">
    <property type="term" value="F:transcription cis-regulatory region binding"/>
    <property type="evidence" value="ECO:0007669"/>
    <property type="project" value="TreeGrafter"/>
</dbReference>
<keyword evidence="3" id="KW-0804">Transcription</keyword>
<dbReference type="RefSeq" id="WP_106189122.1">
    <property type="nucleotide sequence ID" value="NZ_PVTF01000006.1"/>
</dbReference>
<evidence type="ECO:0000313" key="6">
    <source>
        <dbReference type="EMBL" id="PRY40592.1"/>
    </source>
</evidence>
<dbReference type="Proteomes" id="UP000239494">
    <property type="component" value="Unassembled WGS sequence"/>
</dbReference>
<comment type="caution">
    <text evidence="6">The sequence shown here is derived from an EMBL/GenBank/DDBJ whole genome shotgun (WGS) entry which is preliminary data.</text>
</comment>
<keyword evidence="1" id="KW-0805">Transcription regulation</keyword>
<dbReference type="EMBL" id="PVTF01000006">
    <property type="protein sequence ID" value="PRY40592.1"/>
    <property type="molecule type" value="Genomic_DNA"/>
</dbReference>
<evidence type="ECO:0000313" key="7">
    <source>
        <dbReference type="Proteomes" id="UP000239494"/>
    </source>
</evidence>
<name>A0A2T0T4K0_9PSEU</name>
<keyword evidence="7" id="KW-1185">Reference proteome</keyword>
<dbReference type="InterPro" id="IPR009057">
    <property type="entry name" value="Homeodomain-like_sf"/>
</dbReference>
<gene>
    <name evidence="6" type="ORF">CLV43_106333</name>
</gene>
<sequence>MSSSTGDRIAAIAHDLLVSEGSAAVTMRRVATAAGLTAMAIYRHFPNRESLLDSVADTSFAALAARWGERDWSTDYQARLDEALDAYLDFALEQPHLYAFLFTEPRAGARRFPEEASASPTLGVLADALTEGMRTGVLRQDDVWELALVVSATLHGLVQLRAGGRLAVPDDDFRALCRTALGRVLDGVRA</sequence>
<evidence type="ECO:0000256" key="1">
    <source>
        <dbReference type="ARBA" id="ARBA00023015"/>
    </source>
</evidence>
<evidence type="ECO:0000259" key="5">
    <source>
        <dbReference type="PROSITE" id="PS50977"/>
    </source>
</evidence>
<evidence type="ECO:0000256" key="4">
    <source>
        <dbReference type="PROSITE-ProRule" id="PRU00335"/>
    </source>
</evidence>
<reference evidence="6 7" key="1">
    <citation type="submission" date="2018-03" db="EMBL/GenBank/DDBJ databases">
        <title>Genomic Encyclopedia of Archaeal and Bacterial Type Strains, Phase II (KMG-II): from individual species to whole genera.</title>
        <authorList>
            <person name="Goeker M."/>
        </authorList>
    </citation>
    <scope>NUCLEOTIDE SEQUENCE [LARGE SCALE GENOMIC DNA]</scope>
    <source>
        <strain evidence="6 7">DSM 44720</strain>
    </source>
</reference>
<dbReference type="InterPro" id="IPR001647">
    <property type="entry name" value="HTH_TetR"/>
</dbReference>
<dbReference type="PRINTS" id="PR00455">
    <property type="entry name" value="HTHTETR"/>
</dbReference>
<dbReference type="SUPFAM" id="SSF46689">
    <property type="entry name" value="Homeodomain-like"/>
    <property type="match status" value="1"/>
</dbReference>
<dbReference type="InterPro" id="IPR036271">
    <property type="entry name" value="Tet_transcr_reg_TetR-rel_C_sf"/>
</dbReference>
<dbReference type="SUPFAM" id="SSF48498">
    <property type="entry name" value="Tetracyclin repressor-like, C-terminal domain"/>
    <property type="match status" value="1"/>
</dbReference>
<protein>
    <submittedName>
        <fullName evidence="6">TetR family transcriptional regulator</fullName>
    </submittedName>
</protein>
<dbReference type="Gene3D" id="1.10.357.10">
    <property type="entry name" value="Tetracycline Repressor, domain 2"/>
    <property type="match status" value="1"/>
</dbReference>
<accession>A0A2T0T4K0</accession>
<feature type="domain" description="HTH tetR-type" evidence="5">
    <location>
        <begin position="3"/>
        <end position="63"/>
    </location>
</feature>
<dbReference type="Pfam" id="PF00440">
    <property type="entry name" value="TetR_N"/>
    <property type="match status" value="1"/>
</dbReference>
<keyword evidence="2 4" id="KW-0238">DNA-binding</keyword>
<dbReference type="Pfam" id="PF13305">
    <property type="entry name" value="TetR_C_33"/>
    <property type="match status" value="1"/>
</dbReference>
<dbReference type="InterPro" id="IPR050109">
    <property type="entry name" value="HTH-type_TetR-like_transc_reg"/>
</dbReference>
<dbReference type="PANTHER" id="PTHR30055:SF234">
    <property type="entry name" value="HTH-TYPE TRANSCRIPTIONAL REGULATOR BETI"/>
    <property type="match status" value="1"/>
</dbReference>
<proteinExistence type="predicted"/>
<dbReference type="InterPro" id="IPR025996">
    <property type="entry name" value="MT1864/Rv1816-like_C"/>
</dbReference>
<organism evidence="6 7">
    <name type="scientific">Umezawaea tangerina</name>
    <dbReference type="NCBI Taxonomy" id="84725"/>
    <lineage>
        <taxon>Bacteria</taxon>
        <taxon>Bacillati</taxon>
        <taxon>Actinomycetota</taxon>
        <taxon>Actinomycetes</taxon>
        <taxon>Pseudonocardiales</taxon>
        <taxon>Pseudonocardiaceae</taxon>
        <taxon>Umezawaea</taxon>
    </lineage>
</organism>
<evidence type="ECO:0000256" key="2">
    <source>
        <dbReference type="ARBA" id="ARBA00023125"/>
    </source>
</evidence>
<dbReference type="PANTHER" id="PTHR30055">
    <property type="entry name" value="HTH-TYPE TRANSCRIPTIONAL REGULATOR RUTR"/>
    <property type="match status" value="1"/>
</dbReference>